<protein>
    <submittedName>
        <fullName evidence="1">Uncharacterized protein</fullName>
    </submittedName>
</protein>
<name>X1RU70_9ZZZZ</name>
<reference evidence="1" key="1">
    <citation type="journal article" date="2014" name="Front. Microbiol.">
        <title>High frequency of phylogenetically diverse reductive dehalogenase-homologous genes in deep subseafloor sedimentary metagenomes.</title>
        <authorList>
            <person name="Kawai M."/>
            <person name="Futagami T."/>
            <person name="Toyoda A."/>
            <person name="Takaki Y."/>
            <person name="Nishi S."/>
            <person name="Hori S."/>
            <person name="Arai W."/>
            <person name="Tsubouchi T."/>
            <person name="Morono Y."/>
            <person name="Uchiyama I."/>
            <person name="Ito T."/>
            <person name="Fujiyama A."/>
            <person name="Inagaki F."/>
            <person name="Takami H."/>
        </authorList>
    </citation>
    <scope>NUCLEOTIDE SEQUENCE</scope>
    <source>
        <strain evidence="1">Expedition CK06-06</strain>
    </source>
</reference>
<sequence length="66" mass="6726">MNLGTVPSAELLGIGSVALAGARDKFITQYAPPVARKLQCHLSLGRDDQSTAGTVSLKLGAGSEEG</sequence>
<organism evidence="1">
    <name type="scientific">marine sediment metagenome</name>
    <dbReference type="NCBI Taxonomy" id="412755"/>
    <lineage>
        <taxon>unclassified sequences</taxon>
        <taxon>metagenomes</taxon>
        <taxon>ecological metagenomes</taxon>
    </lineage>
</organism>
<proteinExistence type="predicted"/>
<dbReference type="EMBL" id="BARW01003903">
    <property type="protein sequence ID" value="GAI59024.1"/>
    <property type="molecule type" value="Genomic_DNA"/>
</dbReference>
<comment type="caution">
    <text evidence="1">The sequence shown here is derived from an EMBL/GenBank/DDBJ whole genome shotgun (WGS) entry which is preliminary data.</text>
</comment>
<accession>X1RU70</accession>
<dbReference type="AlphaFoldDB" id="X1RU70"/>
<evidence type="ECO:0000313" key="1">
    <source>
        <dbReference type="EMBL" id="GAI59024.1"/>
    </source>
</evidence>
<gene>
    <name evidence="1" type="ORF">S12H4_09561</name>
</gene>